<name>A0A1X7SW44_AMPQE</name>
<dbReference type="EnsemblMetazoa" id="Aqu2.1.06202_001">
    <property type="protein sequence ID" value="Aqu2.1.06202_001"/>
    <property type="gene ID" value="Aqu2.1.06202"/>
</dbReference>
<dbReference type="PROSITE" id="PS50835">
    <property type="entry name" value="IG_LIKE"/>
    <property type="match status" value="5"/>
</dbReference>
<accession>A0A1X7SW44</accession>
<feature type="domain" description="Ig-like" evidence="2">
    <location>
        <begin position="232"/>
        <end position="337"/>
    </location>
</feature>
<dbReference type="InterPro" id="IPR003599">
    <property type="entry name" value="Ig_sub"/>
</dbReference>
<evidence type="ECO:0000256" key="1">
    <source>
        <dbReference type="ARBA" id="ARBA00023319"/>
    </source>
</evidence>
<sequence>FDINHVDISINIPSVPVAGDVFNLSCVIVVPPNFVENLTSVRWTYDLEASRDVTSENNDATLVPVVRNGDIFTSVLTLDPVKTTDARQYYCQATILVFGTVDRTNRDLNVQIHPPSVSILADPPTGPIYESTSYLLTCTATVNTTIVDTPVTASVVWTDPSGNVMSTNQARRQVIPPTGNSLVSMLLFQPIDTGYNNDGGTYTCQMIINSGNSLIASNQASTTHNVTIQSLPPITVDFSSVGSVEVGQSLTITCTITTVERLVVTPMITFFKMNDTDMEMLSYLNRPYSITTDDTDSVTNYTLILDPVRFEDAGMYTCMAEFNVTGFNNTNDPSTATYDYQEDSDVFTLTVDFPPVIVTISKERDDTLYAGTPFFIKCDIMLDPLVTIPVTVTNQWTRDGTNVPVGLSDATITVDLNMINTLHYNATLMFYPLDNADDSGMYTCNVEVTAPNSYMYLRNTSASANTSIAVNAAPVPVLEIVSMGITELGEEYMLNCTVTVVDRLIVSPVITWTKRSANRVISVPPVLMTVSNVMSSLYLNFSSLNTSDAGLYTCEASINVSQISIVARSNEFWNLPLISKQY</sequence>
<reference evidence="3" key="1">
    <citation type="submission" date="2017-05" db="UniProtKB">
        <authorList>
            <consortium name="EnsemblMetazoa"/>
        </authorList>
    </citation>
    <scope>IDENTIFICATION</scope>
</reference>
<dbReference type="GO" id="GO:0005886">
    <property type="term" value="C:plasma membrane"/>
    <property type="evidence" value="ECO:0007669"/>
    <property type="project" value="TreeGrafter"/>
</dbReference>
<feature type="domain" description="Ig-like" evidence="2">
    <location>
        <begin position="115"/>
        <end position="223"/>
    </location>
</feature>
<dbReference type="AlphaFoldDB" id="A0A1X7SW44"/>
<dbReference type="InterPro" id="IPR013783">
    <property type="entry name" value="Ig-like_fold"/>
</dbReference>
<feature type="domain" description="Ig-like" evidence="2">
    <location>
        <begin position="354"/>
        <end position="469"/>
    </location>
</feature>
<protein>
    <recommendedName>
        <fullName evidence="2">Ig-like domain-containing protein</fullName>
    </recommendedName>
</protein>
<feature type="domain" description="Ig-like" evidence="2">
    <location>
        <begin position="476"/>
        <end position="564"/>
    </location>
</feature>
<dbReference type="SMART" id="SM00408">
    <property type="entry name" value="IGc2"/>
    <property type="match status" value="3"/>
</dbReference>
<dbReference type="InterPro" id="IPR007110">
    <property type="entry name" value="Ig-like_dom"/>
</dbReference>
<dbReference type="PANTHER" id="PTHR10075:SF14">
    <property type="entry name" value="CELL ADHESION MOLECULE DSCAM2-RELATED"/>
    <property type="match status" value="1"/>
</dbReference>
<feature type="domain" description="Ig-like" evidence="2">
    <location>
        <begin position="19"/>
        <end position="109"/>
    </location>
</feature>
<dbReference type="GO" id="GO:0098632">
    <property type="term" value="F:cell-cell adhesion mediator activity"/>
    <property type="evidence" value="ECO:0007669"/>
    <property type="project" value="TreeGrafter"/>
</dbReference>
<dbReference type="InParanoid" id="A0A1X7SW44"/>
<organism evidence="3">
    <name type="scientific">Amphimedon queenslandica</name>
    <name type="common">Sponge</name>
    <dbReference type="NCBI Taxonomy" id="400682"/>
    <lineage>
        <taxon>Eukaryota</taxon>
        <taxon>Metazoa</taxon>
        <taxon>Porifera</taxon>
        <taxon>Demospongiae</taxon>
        <taxon>Heteroscleromorpha</taxon>
        <taxon>Haplosclerida</taxon>
        <taxon>Niphatidae</taxon>
        <taxon>Amphimedon</taxon>
    </lineage>
</organism>
<evidence type="ECO:0000313" key="3">
    <source>
        <dbReference type="EnsemblMetazoa" id="Aqu2.1.06202_001"/>
    </source>
</evidence>
<proteinExistence type="predicted"/>
<dbReference type="SUPFAM" id="SSF48726">
    <property type="entry name" value="Immunoglobulin"/>
    <property type="match status" value="4"/>
</dbReference>
<keyword evidence="1" id="KW-0393">Immunoglobulin domain</keyword>
<dbReference type="Gene3D" id="2.60.40.10">
    <property type="entry name" value="Immunoglobulins"/>
    <property type="match status" value="4"/>
</dbReference>
<dbReference type="PANTHER" id="PTHR10075">
    <property type="entry name" value="BASIGIN RELATED"/>
    <property type="match status" value="1"/>
</dbReference>
<dbReference type="GO" id="GO:0007156">
    <property type="term" value="P:homophilic cell adhesion via plasma membrane adhesion molecules"/>
    <property type="evidence" value="ECO:0007669"/>
    <property type="project" value="TreeGrafter"/>
</dbReference>
<dbReference type="InterPro" id="IPR003598">
    <property type="entry name" value="Ig_sub2"/>
</dbReference>
<dbReference type="InterPro" id="IPR036179">
    <property type="entry name" value="Ig-like_dom_sf"/>
</dbReference>
<dbReference type="eggNOG" id="ENOG502SWC8">
    <property type="taxonomic scope" value="Eukaryota"/>
</dbReference>
<dbReference type="InterPro" id="IPR013151">
    <property type="entry name" value="Immunoglobulin_dom"/>
</dbReference>
<evidence type="ECO:0000259" key="2">
    <source>
        <dbReference type="PROSITE" id="PS50835"/>
    </source>
</evidence>
<dbReference type="Pfam" id="PF00047">
    <property type="entry name" value="ig"/>
    <property type="match status" value="1"/>
</dbReference>
<dbReference type="SMART" id="SM00409">
    <property type="entry name" value="IG"/>
    <property type="match status" value="5"/>
</dbReference>